<evidence type="ECO:0000256" key="5">
    <source>
        <dbReference type="SAM" id="MobiDB-lite"/>
    </source>
</evidence>
<dbReference type="Gene3D" id="3.40.309.10">
    <property type="entry name" value="Aldehyde Dehydrogenase, Chain A, domain 2"/>
    <property type="match status" value="1"/>
</dbReference>
<evidence type="ECO:0000256" key="4">
    <source>
        <dbReference type="RuleBase" id="RU003345"/>
    </source>
</evidence>
<dbReference type="EMBL" id="CP108253">
    <property type="protein sequence ID" value="WTU41315.1"/>
    <property type="molecule type" value="Genomic_DNA"/>
</dbReference>
<sequence length="473" mass="50331">MTSGGERELYDPATGEVHGRLPDSTPAECAEVVRRAARAFDGWYAAGPRHRADRLHELADAVHERRADFVELERRGAGKPVARIGGEVDFAVRALRWFAGQALRPAGEVHPSALGMRAYTDRIPLGVCAAVVPSNYPLLMAAWKVGGALAYGNTAVVKPAPETPLSVRLLVELGGRVLPEGVLGAVYGGAEAGRLLCTLPEVAAVSFTGSTAAGREVAARCAESVKRVSLELGGKNPLVVFPDADLATAAASAVEAFTGNSGQMCVGVSRLIVHESVHDDFVREVAARAFARRVGPTDDPGTELGPLITRRAVERVASAVEEAVAHGVRALLPPGQKDVRPPLDGQLSGGYYVSPAILDEVPGTLRAWREELFGPVLAVRSFRTEEQALALAHDTEYGLSASVWTADGGRVERFARRLRAGMLWFNTWGDTDEHISVGGIGQSGYGRELGVHAAEQYTHTRAVWIGHPDLEAS</sequence>
<evidence type="ECO:0000313" key="7">
    <source>
        <dbReference type="EMBL" id="WTU41315.1"/>
    </source>
</evidence>
<dbReference type="PANTHER" id="PTHR11699">
    <property type="entry name" value="ALDEHYDE DEHYDROGENASE-RELATED"/>
    <property type="match status" value="1"/>
</dbReference>
<organism evidence="7">
    <name type="scientific">Streptomyces sp. NBC_00060</name>
    <dbReference type="NCBI Taxonomy" id="2975636"/>
    <lineage>
        <taxon>Bacteria</taxon>
        <taxon>Bacillati</taxon>
        <taxon>Actinomycetota</taxon>
        <taxon>Actinomycetes</taxon>
        <taxon>Kitasatosporales</taxon>
        <taxon>Streptomycetaceae</taxon>
        <taxon>Streptomyces</taxon>
    </lineage>
</organism>
<name>A0AAU2H2C4_9ACTN</name>
<protein>
    <submittedName>
        <fullName evidence="7">Aldehyde dehydrogenase family protein</fullName>
    </submittedName>
</protein>
<evidence type="ECO:0000256" key="1">
    <source>
        <dbReference type="ARBA" id="ARBA00009986"/>
    </source>
</evidence>
<dbReference type="Gene3D" id="3.40.605.10">
    <property type="entry name" value="Aldehyde Dehydrogenase, Chain A, domain 1"/>
    <property type="match status" value="1"/>
</dbReference>
<dbReference type="FunFam" id="3.40.605.10:FF:000007">
    <property type="entry name" value="NAD/NADP-dependent betaine aldehyde dehydrogenase"/>
    <property type="match status" value="1"/>
</dbReference>
<keyword evidence="2 4" id="KW-0560">Oxidoreductase</keyword>
<dbReference type="InterPro" id="IPR016163">
    <property type="entry name" value="Ald_DH_C"/>
</dbReference>
<feature type="active site" evidence="3">
    <location>
        <position position="231"/>
    </location>
</feature>
<evidence type="ECO:0000259" key="6">
    <source>
        <dbReference type="Pfam" id="PF00171"/>
    </source>
</evidence>
<dbReference type="PROSITE" id="PS00687">
    <property type="entry name" value="ALDEHYDE_DEHYDR_GLU"/>
    <property type="match status" value="1"/>
</dbReference>
<dbReference type="InterPro" id="IPR015590">
    <property type="entry name" value="Aldehyde_DH_dom"/>
</dbReference>
<dbReference type="CDD" id="cd07078">
    <property type="entry name" value="ALDH"/>
    <property type="match status" value="1"/>
</dbReference>
<evidence type="ECO:0000256" key="2">
    <source>
        <dbReference type="ARBA" id="ARBA00023002"/>
    </source>
</evidence>
<accession>A0AAU2H2C4</accession>
<gene>
    <name evidence="7" type="ORF">OHV25_17860</name>
</gene>
<feature type="region of interest" description="Disordered" evidence="5">
    <location>
        <begin position="1"/>
        <end position="24"/>
    </location>
</feature>
<dbReference type="InterPro" id="IPR029510">
    <property type="entry name" value="Ald_DH_CS_GLU"/>
</dbReference>
<comment type="similarity">
    <text evidence="1 4">Belongs to the aldehyde dehydrogenase family.</text>
</comment>
<dbReference type="SUPFAM" id="SSF53720">
    <property type="entry name" value="ALDH-like"/>
    <property type="match status" value="1"/>
</dbReference>
<dbReference type="InterPro" id="IPR016161">
    <property type="entry name" value="Ald_DH/histidinol_DH"/>
</dbReference>
<evidence type="ECO:0000256" key="3">
    <source>
        <dbReference type="PROSITE-ProRule" id="PRU10007"/>
    </source>
</evidence>
<proteinExistence type="inferred from homology"/>
<reference evidence="7" key="1">
    <citation type="submission" date="2022-10" db="EMBL/GenBank/DDBJ databases">
        <title>The complete genomes of actinobacterial strains from the NBC collection.</title>
        <authorList>
            <person name="Joergensen T.S."/>
            <person name="Alvarez Arevalo M."/>
            <person name="Sterndorff E.B."/>
            <person name="Faurdal D."/>
            <person name="Vuksanovic O."/>
            <person name="Mourched A.-S."/>
            <person name="Charusanti P."/>
            <person name="Shaw S."/>
            <person name="Blin K."/>
            <person name="Weber T."/>
        </authorList>
    </citation>
    <scope>NUCLEOTIDE SEQUENCE</scope>
    <source>
        <strain evidence="7">NBC_00060</strain>
    </source>
</reference>
<feature type="compositionally biased region" description="Basic and acidic residues" evidence="5">
    <location>
        <begin position="1"/>
        <end position="10"/>
    </location>
</feature>
<dbReference type="GO" id="GO:0016620">
    <property type="term" value="F:oxidoreductase activity, acting on the aldehyde or oxo group of donors, NAD or NADP as acceptor"/>
    <property type="evidence" value="ECO:0007669"/>
    <property type="project" value="InterPro"/>
</dbReference>
<dbReference type="InterPro" id="IPR016162">
    <property type="entry name" value="Ald_DH_N"/>
</dbReference>
<dbReference type="AlphaFoldDB" id="A0AAU2H2C4"/>
<feature type="domain" description="Aldehyde dehydrogenase" evidence="6">
    <location>
        <begin position="6"/>
        <end position="463"/>
    </location>
</feature>
<dbReference type="Pfam" id="PF00171">
    <property type="entry name" value="Aldedh"/>
    <property type="match status" value="1"/>
</dbReference>